<dbReference type="GO" id="GO:0006284">
    <property type="term" value="P:base-excision repair"/>
    <property type="evidence" value="ECO:0007669"/>
    <property type="project" value="InterPro"/>
</dbReference>
<organism evidence="2 3">
    <name type="scientific">Candidatus Phytoplasma australasiaticum subsp. australasiaticum</name>
    <dbReference type="NCBI Taxonomy" id="2832407"/>
    <lineage>
        <taxon>Bacteria</taxon>
        <taxon>Bacillati</taxon>
        <taxon>Mycoplasmatota</taxon>
        <taxon>Mollicutes</taxon>
        <taxon>Acholeplasmatales</taxon>
        <taxon>Acholeplasmataceae</taxon>
        <taxon>Candidatus Phytoplasma</taxon>
        <taxon>16SrII (Peanut WB group)</taxon>
        <taxon>Candidatus Phytoplasma australasiaticum</taxon>
    </lineage>
</organism>
<proteinExistence type="predicted"/>
<name>A0AAP4UHI9_9MOLU</name>
<feature type="domain" description="Formamidopyrimidine-DNA glycosylase catalytic" evidence="1">
    <location>
        <begin position="2"/>
        <end position="42"/>
    </location>
</feature>
<keyword evidence="3" id="KW-1185">Reference proteome</keyword>
<dbReference type="InterPro" id="IPR035937">
    <property type="entry name" value="FPG_N"/>
</dbReference>
<evidence type="ECO:0000313" key="2">
    <source>
        <dbReference type="EMBL" id="MDO8054417.1"/>
    </source>
</evidence>
<dbReference type="RefSeq" id="WP_004994825.1">
    <property type="nucleotide sequence ID" value="NZ_JALQCT010000004.1"/>
</dbReference>
<dbReference type="Proteomes" id="UP001170651">
    <property type="component" value="Unassembled WGS sequence"/>
</dbReference>
<protein>
    <recommendedName>
        <fullName evidence="1">Formamidopyrimidine-DNA glycosylase catalytic domain-containing protein</fullName>
    </recommendedName>
</protein>
<dbReference type="GO" id="GO:0019104">
    <property type="term" value="F:DNA N-glycosylase activity"/>
    <property type="evidence" value="ECO:0007669"/>
    <property type="project" value="InterPro"/>
</dbReference>
<dbReference type="SUPFAM" id="SSF81624">
    <property type="entry name" value="N-terminal domain of MutM-like DNA repair proteins"/>
    <property type="match status" value="1"/>
</dbReference>
<dbReference type="GO" id="GO:0008270">
    <property type="term" value="F:zinc ion binding"/>
    <property type="evidence" value="ECO:0007669"/>
    <property type="project" value="InterPro"/>
</dbReference>
<reference evidence="2 3" key="1">
    <citation type="journal article" date="2023" name="Int. J. Syst. Evol. Microbiol.">
        <title>The observation of taxonomic boundaries for the 16SrII and 16SrXXV phytoplasmas using genome-based delimitation.</title>
        <authorList>
            <person name="Rodrigues Jardim B."/>
            <person name="Tran-Nguyen L.T.T."/>
            <person name="Gambley C."/>
            <person name="Al-Sadi A.M."/>
            <person name="Al-Subhi A.M."/>
            <person name="Foissac X."/>
            <person name="Salar P."/>
            <person name="Cai H."/>
            <person name="Yang J.Y."/>
            <person name="Davis R."/>
            <person name="Jones L."/>
            <person name="Rodoni B."/>
            <person name="Constable F.E."/>
        </authorList>
    </citation>
    <scope>NUCLEOTIDE SEQUENCE [LARGE SCALE GENOMIC DNA]</scope>
    <source>
        <strain evidence="2">BAWM-OMN-P26</strain>
    </source>
</reference>
<dbReference type="EMBL" id="JAOSIW010000003">
    <property type="protein sequence ID" value="MDO8054417.1"/>
    <property type="molecule type" value="Genomic_DNA"/>
</dbReference>
<dbReference type="Gene3D" id="3.20.190.10">
    <property type="entry name" value="MutM-like, N-terminal"/>
    <property type="match status" value="1"/>
</dbReference>
<dbReference type="GO" id="GO:0003906">
    <property type="term" value="F:DNA-(apurinic or apyrimidinic site) endonuclease activity"/>
    <property type="evidence" value="ECO:0007669"/>
    <property type="project" value="InterPro"/>
</dbReference>
<dbReference type="Pfam" id="PF01149">
    <property type="entry name" value="Fapy_DNA_glyco"/>
    <property type="match status" value="1"/>
</dbReference>
<evidence type="ECO:0000259" key="1">
    <source>
        <dbReference type="PROSITE" id="PS51068"/>
    </source>
</evidence>
<dbReference type="InterPro" id="IPR012319">
    <property type="entry name" value="FPG_cat"/>
</dbReference>
<comment type="caution">
    <text evidence="2">The sequence shown here is derived from an EMBL/GenBank/DDBJ whole genome shotgun (WGS) entry which is preliminary data.</text>
</comment>
<accession>A0AAP4UHI9</accession>
<dbReference type="PROSITE" id="PS51068">
    <property type="entry name" value="FPG_CAT"/>
    <property type="match status" value="1"/>
</dbReference>
<sequence>MPELPEVEVIVRALNKKIINRYIKNIDIFYEPIIGNGRKRCA</sequence>
<dbReference type="GeneID" id="93018560"/>
<evidence type="ECO:0000313" key="3">
    <source>
        <dbReference type="Proteomes" id="UP001170651"/>
    </source>
</evidence>
<gene>
    <name evidence="2" type="ORF">OC696_00835</name>
</gene>
<dbReference type="AlphaFoldDB" id="A0AAP4UHI9"/>